<gene>
    <name evidence="9" type="primary">xerC</name>
    <name evidence="12" type="ORF">TBC1_111356</name>
</gene>
<dbReference type="RefSeq" id="WP_062040041.1">
    <property type="nucleotide sequence ID" value="NZ_DF968182.1"/>
</dbReference>
<dbReference type="PROSITE" id="PS51900">
    <property type="entry name" value="CB"/>
    <property type="match status" value="1"/>
</dbReference>
<evidence type="ECO:0000256" key="7">
    <source>
        <dbReference type="ARBA" id="ARBA00023172"/>
    </source>
</evidence>
<dbReference type="Proteomes" id="UP000053091">
    <property type="component" value="Unassembled WGS sequence"/>
</dbReference>
<evidence type="ECO:0000259" key="10">
    <source>
        <dbReference type="PROSITE" id="PS51898"/>
    </source>
</evidence>
<evidence type="ECO:0000256" key="1">
    <source>
        <dbReference type="ARBA" id="ARBA00004496"/>
    </source>
</evidence>
<feature type="active site" description="O-(3'-phospho-DNA)-tyrosine intermediate" evidence="9">
    <location>
        <position position="274"/>
    </location>
</feature>
<comment type="function">
    <text evidence="9">Site-specific tyrosine recombinase, which acts by catalyzing the cutting and rejoining of the recombining DNA molecules. The XerC-XerD complex is essential to convert dimers of the bacterial chromosome into monomers to permit their segregation at cell division. It also contributes to the segregational stability of plasmids.</text>
</comment>
<keyword evidence="2 9" id="KW-0963">Cytoplasm</keyword>
<dbReference type="PROSITE" id="PS51898">
    <property type="entry name" value="TYR_RECOMBINASE"/>
    <property type="match status" value="1"/>
</dbReference>
<dbReference type="HAMAP" id="MF_01808">
    <property type="entry name" value="Recomb_XerC_XerD"/>
    <property type="match status" value="1"/>
</dbReference>
<dbReference type="InterPro" id="IPR013762">
    <property type="entry name" value="Integrase-like_cat_sf"/>
</dbReference>
<evidence type="ECO:0000256" key="9">
    <source>
        <dbReference type="HAMAP-Rule" id="MF_01808"/>
    </source>
</evidence>
<keyword evidence="3 9" id="KW-0132">Cell division</keyword>
<dbReference type="SUPFAM" id="SSF56349">
    <property type="entry name" value="DNA breaking-rejoining enzymes"/>
    <property type="match status" value="1"/>
</dbReference>
<dbReference type="PATRIC" id="fig|1678841.3.peg.1528"/>
<dbReference type="InterPro" id="IPR023009">
    <property type="entry name" value="Tyrosine_recombinase_XerC/XerD"/>
</dbReference>
<dbReference type="InterPro" id="IPR050090">
    <property type="entry name" value="Tyrosine_recombinase_XerCD"/>
</dbReference>
<evidence type="ECO:0000259" key="11">
    <source>
        <dbReference type="PROSITE" id="PS51900"/>
    </source>
</evidence>
<feature type="active site" evidence="9">
    <location>
        <position position="239"/>
    </location>
</feature>
<feature type="active site" evidence="9">
    <location>
        <position position="242"/>
    </location>
</feature>
<dbReference type="AlphaFoldDB" id="A0A0S7C234"/>
<dbReference type="PANTHER" id="PTHR30349:SF77">
    <property type="entry name" value="TYROSINE RECOMBINASE XERC"/>
    <property type="match status" value="1"/>
</dbReference>
<keyword evidence="7 9" id="KW-0233">DNA recombination</keyword>
<evidence type="ECO:0000313" key="13">
    <source>
        <dbReference type="Proteomes" id="UP000053091"/>
    </source>
</evidence>
<keyword evidence="6 9" id="KW-0238">DNA-binding</keyword>
<dbReference type="Gene3D" id="1.10.150.130">
    <property type="match status" value="1"/>
</dbReference>
<dbReference type="GO" id="GO:0051301">
    <property type="term" value="P:cell division"/>
    <property type="evidence" value="ECO:0007669"/>
    <property type="project" value="UniProtKB-KW"/>
</dbReference>
<keyword evidence="13" id="KW-1185">Reference proteome</keyword>
<accession>A0A0S7C234</accession>
<keyword evidence="4 9" id="KW-0159">Chromosome partition</keyword>
<comment type="subunit">
    <text evidence="9">Forms a cyclic heterotetrameric complex composed of two molecules of XerC and two molecules of XerD.</text>
</comment>
<evidence type="ECO:0000256" key="5">
    <source>
        <dbReference type="ARBA" id="ARBA00022908"/>
    </source>
</evidence>
<feature type="active site" evidence="9">
    <location>
        <position position="146"/>
    </location>
</feature>
<comment type="similarity">
    <text evidence="9">Belongs to the 'phage' integrase family. XerC subfamily.</text>
</comment>
<dbReference type="InterPro" id="IPR011010">
    <property type="entry name" value="DNA_brk_join_enz"/>
</dbReference>
<evidence type="ECO:0000256" key="3">
    <source>
        <dbReference type="ARBA" id="ARBA00022618"/>
    </source>
</evidence>
<dbReference type="Pfam" id="PF00589">
    <property type="entry name" value="Phage_integrase"/>
    <property type="match status" value="1"/>
</dbReference>
<dbReference type="InterPro" id="IPR010998">
    <property type="entry name" value="Integrase_recombinase_N"/>
</dbReference>
<dbReference type="InterPro" id="IPR004107">
    <property type="entry name" value="Integrase_SAM-like_N"/>
</dbReference>
<dbReference type="Pfam" id="PF02899">
    <property type="entry name" value="Phage_int_SAM_1"/>
    <property type="match status" value="1"/>
</dbReference>
<proteinExistence type="inferred from homology"/>
<dbReference type="GO" id="GO:0009037">
    <property type="term" value="F:tyrosine-based site-specific recombinase activity"/>
    <property type="evidence" value="ECO:0007669"/>
    <property type="project" value="UniProtKB-UniRule"/>
</dbReference>
<keyword evidence="5 9" id="KW-0229">DNA integration</keyword>
<dbReference type="GO" id="GO:0007059">
    <property type="term" value="P:chromosome segregation"/>
    <property type="evidence" value="ECO:0007669"/>
    <property type="project" value="UniProtKB-UniRule"/>
</dbReference>
<protein>
    <recommendedName>
        <fullName evidence="9">Tyrosine recombinase XerC</fullName>
    </recommendedName>
</protein>
<evidence type="ECO:0000256" key="8">
    <source>
        <dbReference type="ARBA" id="ARBA00023306"/>
    </source>
</evidence>
<dbReference type="GO" id="GO:0005737">
    <property type="term" value="C:cytoplasm"/>
    <property type="evidence" value="ECO:0007669"/>
    <property type="project" value="UniProtKB-SubCell"/>
</dbReference>
<evidence type="ECO:0000256" key="2">
    <source>
        <dbReference type="ARBA" id="ARBA00022490"/>
    </source>
</evidence>
<evidence type="ECO:0000256" key="6">
    <source>
        <dbReference type="ARBA" id="ARBA00023125"/>
    </source>
</evidence>
<comment type="subcellular location">
    <subcellularLocation>
        <location evidence="1 9">Cytoplasm</location>
    </subcellularLocation>
</comment>
<evidence type="ECO:0000256" key="4">
    <source>
        <dbReference type="ARBA" id="ARBA00022829"/>
    </source>
</evidence>
<evidence type="ECO:0000313" key="12">
    <source>
        <dbReference type="EMBL" id="GAP43209.1"/>
    </source>
</evidence>
<feature type="domain" description="Tyr recombinase" evidence="10">
    <location>
        <begin position="105"/>
        <end position="287"/>
    </location>
</feature>
<dbReference type="Gene3D" id="1.10.443.10">
    <property type="entry name" value="Intergrase catalytic core"/>
    <property type="match status" value="1"/>
</dbReference>
<dbReference type="STRING" id="1678841.TBC1_111356"/>
<feature type="active site" evidence="9">
    <location>
        <position position="265"/>
    </location>
</feature>
<name>A0A0S7C234_9BACT</name>
<dbReference type="PANTHER" id="PTHR30349">
    <property type="entry name" value="PHAGE INTEGRASE-RELATED"/>
    <property type="match status" value="1"/>
</dbReference>
<organism evidence="12">
    <name type="scientific">Lentimicrobium saccharophilum</name>
    <dbReference type="NCBI Taxonomy" id="1678841"/>
    <lineage>
        <taxon>Bacteria</taxon>
        <taxon>Pseudomonadati</taxon>
        <taxon>Bacteroidota</taxon>
        <taxon>Bacteroidia</taxon>
        <taxon>Bacteroidales</taxon>
        <taxon>Lentimicrobiaceae</taxon>
        <taxon>Lentimicrobium</taxon>
    </lineage>
</organism>
<dbReference type="InterPro" id="IPR002104">
    <property type="entry name" value="Integrase_catalytic"/>
</dbReference>
<reference evidence="12" key="1">
    <citation type="journal article" date="2015" name="Genome Announc.">
        <title>Draft Genome Sequence of Bacteroidales Strain TBC1, a Novel Isolate from a Methanogenic Wastewater Treatment System.</title>
        <authorList>
            <person name="Tourlousse D.M."/>
            <person name="Matsuura N."/>
            <person name="Sun L."/>
            <person name="Toyonaga M."/>
            <person name="Kuroda K."/>
            <person name="Ohashi A."/>
            <person name="Cruz R."/>
            <person name="Yamaguchi T."/>
            <person name="Sekiguchi Y."/>
        </authorList>
    </citation>
    <scope>NUCLEOTIDE SEQUENCE [LARGE SCALE GENOMIC DNA]</scope>
    <source>
        <strain evidence="12">TBC1</strain>
    </source>
</reference>
<sequence>MIRDSFYDYLLLVKRYSLHTLNAYKTDLLQFQEYCDNSYNLTDDTRVTYPIVRSWLASLVDSGLSARSINRKLSSLKVYFRYLLKEGFISENPLLRATSLGMPSRLPVFVSRNEMASVLHESNGKISFNERRDMLIVEILYCTGIRLSELINLRLNDLDHAAATIKVTGKRNKQRIIPVTPSLIALIDEYIGLRSGIVSPGVSEIIVTDQGKKAYPVFIYRKVSRALEAAGVKGRRSPHVLRHTFATHMLNEGADLNAIKELLGHSSLAATQVYTHISIEKLKSIYKLAHPRA</sequence>
<dbReference type="GO" id="GO:0003677">
    <property type="term" value="F:DNA binding"/>
    <property type="evidence" value="ECO:0007669"/>
    <property type="project" value="UniProtKB-UniRule"/>
</dbReference>
<dbReference type="InterPro" id="IPR044068">
    <property type="entry name" value="CB"/>
</dbReference>
<keyword evidence="8 9" id="KW-0131">Cell cycle</keyword>
<feature type="active site" evidence="9">
    <location>
        <position position="170"/>
    </location>
</feature>
<dbReference type="OrthoDB" id="9801717at2"/>
<dbReference type="GO" id="GO:0006313">
    <property type="term" value="P:DNA transposition"/>
    <property type="evidence" value="ECO:0007669"/>
    <property type="project" value="UniProtKB-UniRule"/>
</dbReference>
<dbReference type="EMBL" id="DF968182">
    <property type="protein sequence ID" value="GAP43209.1"/>
    <property type="molecule type" value="Genomic_DNA"/>
</dbReference>
<feature type="domain" description="Core-binding (CB)" evidence="11">
    <location>
        <begin position="1"/>
        <end position="84"/>
    </location>
</feature>